<keyword evidence="4" id="KW-1185">Reference proteome</keyword>
<sequence>MHHVVALFAATLRAVAAPETAALAEITGRAMHRWDGPAGRDRRNRAWVSLWEGNSVHCRWGPEMADGADAAPARGRMWANRLMRPPSDPYTCRGDVGGLGGRCDTHLPPGGTSTRVTPRHTSGARSPTPTPSG</sequence>
<evidence type="ECO:0000256" key="1">
    <source>
        <dbReference type="SAM" id="MobiDB-lite"/>
    </source>
</evidence>
<feature type="chain" id="PRO_5002169497" evidence="2">
    <location>
        <begin position="18"/>
        <end position="133"/>
    </location>
</feature>
<feature type="compositionally biased region" description="Polar residues" evidence="1">
    <location>
        <begin position="111"/>
        <end position="127"/>
    </location>
</feature>
<organism evidence="3 4">
    <name type="scientific">Phlebiopsis gigantea (strain 11061_1 CR5-6)</name>
    <name type="common">White-rot fungus</name>
    <name type="synonym">Peniophora gigantea</name>
    <dbReference type="NCBI Taxonomy" id="745531"/>
    <lineage>
        <taxon>Eukaryota</taxon>
        <taxon>Fungi</taxon>
        <taxon>Dikarya</taxon>
        <taxon>Basidiomycota</taxon>
        <taxon>Agaricomycotina</taxon>
        <taxon>Agaricomycetes</taxon>
        <taxon>Polyporales</taxon>
        <taxon>Phanerochaetaceae</taxon>
        <taxon>Phlebiopsis</taxon>
    </lineage>
</organism>
<dbReference type="Proteomes" id="UP000053257">
    <property type="component" value="Unassembled WGS sequence"/>
</dbReference>
<feature type="signal peptide" evidence="2">
    <location>
        <begin position="1"/>
        <end position="17"/>
    </location>
</feature>
<name>A0A0C3SAJ4_PHLG1</name>
<gene>
    <name evidence="3" type="ORF">PHLGIDRAFT_432855</name>
</gene>
<dbReference type="HOGENOM" id="CLU_1907442_0_0_1"/>
<accession>A0A0C3SAJ4</accession>
<protein>
    <submittedName>
        <fullName evidence="3">Uncharacterized protein</fullName>
    </submittedName>
</protein>
<evidence type="ECO:0000313" key="3">
    <source>
        <dbReference type="EMBL" id="KIP07095.1"/>
    </source>
</evidence>
<feature type="region of interest" description="Disordered" evidence="1">
    <location>
        <begin position="101"/>
        <end position="133"/>
    </location>
</feature>
<reference evidence="3 4" key="1">
    <citation type="journal article" date="2014" name="PLoS Genet.">
        <title>Analysis of the Phlebiopsis gigantea genome, transcriptome and secretome provides insight into its pioneer colonization strategies of wood.</title>
        <authorList>
            <person name="Hori C."/>
            <person name="Ishida T."/>
            <person name="Igarashi K."/>
            <person name="Samejima M."/>
            <person name="Suzuki H."/>
            <person name="Master E."/>
            <person name="Ferreira P."/>
            <person name="Ruiz-Duenas F.J."/>
            <person name="Held B."/>
            <person name="Canessa P."/>
            <person name="Larrondo L.F."/>
            <person name="Schmoll M."/>
            <person name="Druzhinina I.S."/>
            <person name="Kubicek C.P."/>
            <person name="Gaskell J.A."/>
            <person name="Kersten P."/>
            <person name="St John F."/>
            <person name="Glasner J."/>
            <person name="Sabat G."/>
            <person name="Splinter BonDurant S."/>
            <person name="Syed K."/>
            <person name="Yadav J."/>
            <person name="Mgbeahuruike A.C."/>
            <person name="Kovalchuk A."/>
            <person name="Asiegbu F.O."/>
            <person name="Lackner G."/>
            <person name="Hoffmeister D."/>
            <person name="Rencoret J."/>
            <person name="Gutierrez A."/>
            <person name="Sun H."/>
            <person name="Lindquist E."/>
            <person name="Barry K."/>
            <person name="Riley R."/>
            <person name="Grigoriev I.V."/>
            <person name="Henrissat B."/>
            <person name="Kues U."/>
            <person name="Berka R.M."/>
            <person name="Martinez A.T."/>
            <person name="Covert S.F."/>
            <person name="Blanchette R.A."/>
            <person name="Cullen D."/>
        </authorList>
    </citation>
    <scope>NUCLEOTIDE SEQUENCE [LARGE SCALE GENOMIC DNA]</scope>
    <source>
        <strain evidence="3 4">11061_1 CR5-6</strain>
    </source>
</reference>
<evidence type="ECO:0000256" key="2">
    <source>
        <dbReference type="SAM" id="SignalP"/>
    </source>
</evidence>
<dbReference type="AlphaFoldDB" id="A0A0C3SAJ4"/>
<keyword evidence="2" id="KW-0732">Signal</keyword>
<dbReference type="EMBL" id="KN840504">
    <property type="protein sequence ID" value="KIP07095.1"/>
    <property type="molecule type" value="Genomic_DNA"/>
</dbReference>
<proteinExistence type="predicted"/>
<evidence type="ECO:0000313" key="4">
    <source>
        <dbReference type="Proteomes" id="UP000053257"/>
    </source>
</evidence>